<proteinExistence type="predicted"/>
<sequence>MQWTARATEYELAQKFGKHISSGPVFIEQHNTYTPTTGGMEFTLSYDVTVNGFTKILTPMMVSSMRKDLRKSLINLKQILESEPGT</sequence>
<evidence type="ECO:0000313" key="1">
    <source>
        <dbReference type="EMBL" id="KUG19234.1"/>
    </source>
</evidence>
<protein>
    <recommendedName>
        <fullName evidence="2">Polyketide cyclase / dehydrase and lipid transport</fullName>
    </recommendedName>
</protein>
<comment type="caution">
    <text evidence="1">The sequence shown here is derived from an EMBL/GenBank/DDBJ whole genome shotgun (WGS) entry which is preliminary data.</text>
</comment>
<gene>
    <name evidence="1" type="ORF">ASZ90_011061</name>
</gene>
<dbReference type="Gene3D" id="3.30.530.20">
    <property type="match status" value="1"/>
</dbReference>
<name>A0A0W8FF30_9ZZZZ</name>
<dbReference type="AlphaFoldDB" id="A0A0W8FF30"/>
<accession>A0A0W8FF30</accession>
<reference evidence="1" key="1">
    <citation type="journal article" date="2015" name="Proc. Natl. Acad. Sci. U.S.A.">
        <title>Networks of energetic and metabolic interactions define dynamics in microbial communities.</title>
        <authorList>
            <person name="Embree M."/>
            <person name="Liu J.K."/>
            <person name="Al-Bassam M.M."/>
            <person name="Zengler K."/>
        </authorList>
    </citation>
    <scope>NUCLEOTIDE SEQUENCE</scope>
</reference>
<dbReference type="InterPro" id="IPR023393">
    <property type="entry name" value="START-like_dom_sf"/>
</dbReference>
<evidence type="ECO:0008006" key="2">
    <source>
        <dbReference type="Google" id="ProtNLM"/>
    </source>
</evidence>
<organism evidence="1">
    <name type="scientific">hydrocarbon metagenome</name>
    <dbReference type="NCBI Taxonomy" id="938273"/>
    <lineage>
        <taxon>unclassified sequences</taxon>
        <taxon>metagenomes</taxon>
        <taxon>ecological metagenomes</taxon>
    </lineage>
</organism>
<dbReference type="EMBL" id="LNQE01001313">
    <property type="protein sequence ID" value="KUG19234.1"/>
    <property type="molecule type" value="Genomic_DNA"/>
</dbReference>